<accession>A0A7X4HDM2</accession>
<dbReference type="FunFam" id="3.30.70.270:FF:000001">
    <property type="entry name" value="Diguanylate cyclase domain protein"/>
    <property type="match status" value="1"/>
</dbReference>
<evidence type="ECO:0000259" key="3">
    <source>
        <dbReference type="PROSITE" id="PS50887"/>
    </source>
</evidence>
<dbReference type="CDD" id="cd00130">
    <property type="entry name" value="PAS"/>
    <property type="match status" value="1"/>
</dbReference>
<dbReference type="SUPFAM" id="SSF55785">
    <property type="entry name" value="PYP-like sensor domain (PAS domain)"/>
    <property type="match status" value="1"/>
</dbReference>
<dbReference type="EMBL" id="WWCU01000022">
    <property type="protein sequence ID" value="MYN09303.1"/>
    <property type="molecule type" value="Genomic_DNA"/>
</dbReference>
<gene>
    <name evidence="4" type="ORF">GTP77_18435</name>
</gene>
<dbReference type="Proteomes" id="UP000450676">
    <property type="component" value="Unassembled WGS sequence"/>
</dbReference>
<dbReference type="InterPro" id="IPR000014">
    <property type="entry name" value="PAS"/>
</dbReference>
<organism evidence="4 5">
    <name type="scientific">Pseudoduganella aquatica</name>
    <dbReference type="NCBI Taxonomy" id="2660641"/>
    <lineage>
        <taxon>Bacteria</taxon>
        <taxon>Pseudomonadati</taxon>
        <taxon>Pseudomonadota</taxon>
        <taxon>Betaproteobacteria</taxon>
        <taxon>Burkholderiales</taxon>
        <taxon>Oxalobacteraceae</taxon>
        <taxon>Telluria group</taxon>
        <taxon>Pseudoduganella</taxon>
    </lineage>
</organism>
<dbReference type="InterPro" id="IPR050469">
    <property type="entry name" value="Diguanylate_Cyclase"/>
</dbReference>
<evidence type="ECO:0000256" key="1">
    <source>
        <dbReference type="ARBA" id="ARBA00012528"/>
    </source>
</evidence>
<dbReference type="InterPro" id="IPR000160">
    <property type="entry name" value="GGDEF_dom"/>
</dbReference>
<comment type="caution">
    <text evidence="4">The sequence shown here is derived from an EMBL/GenBank/DDBJ whole genome shotgun (WGS) entry which is preliminary data.</text>
</comment>
<proteinExistence type="predicted"/>
<dbReference type="SMART" id="SM00267">
    <property type="entry name" value="GGDEF"/>
    <property type="match status" value="1"/>
</dbReference>
<dbReference type="EC" id="2.7.7.65" evidence="1"/>
<evidence type="ECO:0000313" key="4">
    <source>
        <dbReference type="EMBL" id="MYN09303.1"/>
    </source>
</evidence>
<protein>
    <recommendedName>
        <fullName evidence="1">diguanylate cyclase</fullName>
        <ecNumber evidence="1">2.7.7.65</ecNumber>
    </recommendedName>
</protein>
<sequence>MELEANRLGLLESVLGAVHLGAIVLDSQGRIVLWNRWMEQYSAMPASDVLCRDFYTLFPEMRSQRIGMAIQQALVSNFPSLLSQTLNKSPFPLHANRSAAARGERLQQAIAVTPVTMAAGAGERHCLIQITDVSIAANREKVLREQAMVLRSQTFSDGLTGVANRRHFDVAIDKEQRRAKRNGGKLSLLMIDIDFFKAYNDHYGHQHGDQCLIQVSAALTAMLHRSTDLLARYGGEEFAIILPDTDAEQAIKMAESLRQRVLALDLEHRYAAEGKRLVTVSVGVATHSPEQPFDVPALIGAADRALYAAKRAGRNCVSAH</sequence>
<feature type="domain" description="GGDEF" evidence="3">
    <location>
        <begin position="184"/>
        <end position="320"/>
    </location>
</feature>
<dbReference type="InterPro" id="IPR043128">
    <property type="entry name" value="Rev_trsase/Diguanyl_cyclase"/>
</dbReference>
<dbReference type="PROSITE" id="PS50887">
    <property type="entry name" value="GGDEF"/>
    <property type="match status" value="1"/>
</dbReference>
<dbReference type="GO" id="GO:0043709">
    <property type="term" value="P:cell adhesion involved in single-species biofilm formation"/>
    <property type="evidence" value="ECO:0007669"/>
    <property type="project" value="TreeGrafter"/>
</dbReference>
<dbReference type="Pfam" id="PF00990">
    <property type="entry name" value="GGDEF"/>
    <property type="match status" value="1"/>
</dbReference>
<dbReference type="Gene3D" id="3.30.70.270">
    <property type="match status" value="1"/>
</dbReference>
<dbReference type="GO" id="GO:1902201">
    <property type="term" value="P:negative regulation of bacterial-type flagellum-dependent cell motility"/>
    <property type="evidence" value="ECO:0007669"/>
    <property type="project" value="TreeGrafter"/>
</dbReference>
<keyword evidence="5" id="KW-1185">Reference proteome</keyword>
<dbReference type="AlphaFoldDB" id="A0A7X4HDM2"/>
<dbReference type="PANTHER" id="PTHR45138">
    <property type="entry name" value="REGULATORY COMPONENTS OF SENSORY TRANSDUCTION SYSTEM"/>
    <property type="match status" value="1"/>
</dbReference>
<dbReference type="InterPro" id="IPR035965">
    <property type="entry name" value="PAS-like_dom_sf"/>
</dbReference>
<dbReference type="InterPro" id="IPR029787">
    <property type="entry name" value="Nucleotide_cyclase"/>
</dbReference>
<name>A0A7X4HDM2_9BURK</name>
<dbReference type="GO" id="GO:0005886">
    <property type="term" value="C:plasma membrane"/>
    <property type="evidence" value="ECO:0007669"/>
    <property type="project" value="TreeGrafter"/>
</dbReference>
<dbReference type="GO" id="GO:0052621">
    <property type="term" value="F:diguanylate cyclase activity"/>
    <property type="evidence" value="ECO:0007669"/>
    <property type="project" value="UniProtKB-EC"/>
</dbReference>
<dbReference type="PANTHER" id="PTHR45138:SF9">
    <property type="entry name" value="DIGUANYLATE CYCLASE DGCM-RELATED"/>
    <property type="match status" value="1"/>
</dbReference>
<evidence type="ECO:0000313" key="5">
    <source>
        <dbReference type="Proteomes" id="UP000450676"/>
    </source>
</evidence>
<dbReference type="NCBIfam" id="TIGR00254">
    <property type="entry name" value="GGDEF"/>
    <property type="match status" value="1"/>
</dbReference>
<reference evidence="4 5" key="1">
    <citation type="submission" date="2019-12" db="EMBL/GenBank/DDBJ databases">
        <title>Novel species isolated from a subtropical stream in China.</title>
        <authorList>
            <person name="Lu H."/>
        </authorList>
    </citation>
    <scope>NUCLEOTIDE SEQUENCE [LARGE SCALE GENOMIC DNA]</scope>
    <source>
        <strain evidence="4 5">FT127W</strain>
    </source>
</reference>
<dbReference type="SMART" id="SM00091">
    <property type="entry name" value="PAS"/>
    <property type="match status" value="1"/>
</dbReference>
<dbReference type="RefSeq" id="WP_161073614.1">
    <property type="nucleotide sequence ID" value="NZ_WWCU01000022.1"/>
</dbReference>
<dbReference type="SUPFAM" id="SSF55073">
    <property type="entry name" value="Nucleotide cyclase"/>
    <property type="match status" value="1"/>
</dbReference>
<evidence type="ECO:0000256" key="2">
    <source>
        <dbReference type="ARBA" id="ARBA00034247"/>
    </source>
</evidence>
<dbReference type="Gene3D" id="3.30.450.20">
    <property type="entry name" value="PAS domain"/>
    <property type="match status" value="1"/>
</dbReference>
<comment type="catalytic activity">
    <reaction evidence="2">
        <text>2 GTP = 3',3'-c-di-GMP + 2 diphosphate</text>
        <dbReference type="Rhea" id="RHEA:24898"/>
        <dbReference type="ChEBI" id="CHEBI:33019"/>
        <dbReference type="ChEBI" id="CHEBI:37565"/>
        <dbReference type="ChEBI" id="CHEBI:58805"/>
        <dbReference type="EC" id="2.7.7.65"/>
    </reaction>
</comment>
<dbReference type="CDD" id="cd01949">
    <property type="entry name" value="GGDEF"/>
    <property type="match status" value="1"/>
</dbReference>